<dbReference type="InterPro" id="IPR038739">
    <property type="entry name" value="ARMC8/Vid28"/>
</dbReference>
<dbReference type="Proteomes" id="UP000770015">
    <property type="component" value="Unassembled WGS sequence"/>
</dbReference>
<evidence type="ECO:0000256" key="2">
    <source>
        <dbReference type="ARBA" id="ARBA00004496"/>
    </source>
</evidence>
<name>A0A9P8VCR2_9PEZI</name>
<dbReference type="InterPro" id="IPR000225">
    <property type="entry name" value="Armadillo"/>
</dbReference>
<reference evidence="7" key="1">
    <citation type="journal article" date="2021" name="Nat. Commun.">
        <title>Genetic determinants of endophytism in the Arabidopsis root mycobiome.</title>
        <authorList>
            <person name="Mesny F."/>
            <person name="Miyauchi S."/>
            <person name="Thiergart T."/>
            <person name="Pickel B."/>
            <person name="Atanasova L."/>
            <person name="Karlsson M."/>
            <person name="Huettel B."/>
            <person name="Barry K.W."/>
            <person name="Haridas S."/>
            <person name="Chen C."/>
            <person name="Bauer D."/>
            <person name="Andreopoulos W."/>
            <person name="Pangilinan J."/>
            <person name="LaButti K."/>
            <person name="Riley R."/>
            <person name="Lipzen A."/>
            <person name="Clum A."/>
            <person name="Drula E."/>
            <person name="Henrissat B."/>
            <person name="Kohler A."/>
            <person name="Grigoriev I.V."/>
            <person name="Martin F.M."/>
            <person name="Hacquard S."/>
        </authorList>
    </citation>
    <scope>NUCLEOTIDE SEQUENCE</scope>
    <source>
        <strain evidence="7">MPI-SDFR-AT-0117</strain>
    </source>
</reference>
<dbReference type="GO" id="GO:0043161">
    <property type="term" value="P:proteasome-mediated ubiquitin-dependent protein catabolic process"/>
    <property type="evidence" value="ECO:0007669"/>
    <property type="project" value="TreeGrafter"/>
</dbReference>
<evidence type="ECO:0000256" key="6">
    <source>
        <dbReference type="SAM" id="MobiDB-lite"/>
    </source>
</evidence>
<dbReference type="EMBL" id="JAGSXJ010000009">
    <property type="protein sequence ID" value="KAH6688340.1"/>
    <property type="molecule type" value="Genomic_DNA"/>
</dbReference>
<keyword evidence="8" id="KW-1185">Reference proteome</keyword>
<dbReference type="AlphaFoldDB" id="A0A9P8VCR2"/>
<organism evidence="7 8">
    <name type="scientific">Plectosphaerella plurivora</name>
    <dbReference type="NCBI Taxonomy" id="936078"/>
    <lineage>
        <taxon>Eukaryota</taxon>
        <taxon>Fungi</taxon>
        <taxon>Dikarya</taxon>
        <taxon>Ascomycota</taxon>
        <taxon>Pezizomycotina</taxon>
        <taxon>Sordariomycetes</taxon>
        <taxon>Hypocreomycetidae</taxon>
        <taxon>Glomerellales</taxon>
        <taxon>Plectosphaerellaceae</taxon>
        <taxon>Plectosphaerella</taxon>
    </lineage>
</organism>
<keyword evidence="5" id="KW-0539">Nucleus</keyword>
<protein>
    <submittedName>
        <fullName evidence="7">Armadillo repeat protein</fullName>
    </submittedName>
</protein>
<comment type="caution">
    <text evidence="7">The sequence shown here is derived from an EMBL/GenBank/DDBJ whole genome shotgun (WGS) entry which is preliminary data.</text>
</comment>
<evidence type="ECO:0000256" key="4">
    <source>
        <dbReference type="ARBA" id="ARBA00022737"/>
    </source>
</evidence>
<evidence type="ECO:0000256" key="5">
    <source>
        <dbReference type="ARBA" id="ARBA00023242"/>
    </source>
</evidence>
<evidence type="ECO:0000313" key="7">
    <source>
        <dbReference type="EMBL" id="KAH6688340.1"/>
    </source>
</evidence>
<sequence>MARDSGAPLLAYIHNARNCSEQVAALRSLKNDIVGHAQRKETWLVQGALEPVVALAQSPRSSSKTASGKPGYSTDAQTLSDEESVRLQALQVLGSFASGGTFFFSALVASQAIPAILSNISPDSNPPLVVLAAIKTLTGVTNTCADPLETQTLADELFQPIHIQALANVCARSNEWRIQTLQNPITLVATLISRLCDDEGHALALAESDVLDHLAAELAAFAVASGHVIPGADILGKADGRLQYIPEPAPAGANLAVVLEALAAIVSDSKYRAYRLLYSPAILAVFPGLELASSRALLGMADLDDDWIDSHIGVGAMDILLPAPPRQTSRGSGRRFAHLGFVGGGEATQAFARPTPSNKNGNGLPVIDASRFDTPCIGIGEDGEVQRAPLVSWLILLVRTRNDIERLMAASLLTSLFKSGLEIRQLREPSVGLLIVPVLLDMLQGSDAAARAHPQSPVDKRTRAAWKILESTPAVISRLITDSEPLQTVAYDCGAVTILSKLLKEAYEPVPDSAYPKMWSPTPDTGMDVESDSASCRLGPRTNPPLLAHRIKLRESTLKAIGSLAGGKEDYRKAFIEQDIMPYLVQSLSVNPCKPSTPRERPRGDEPDGPVVEALTSAYGHNPLSVIIAACHAVRAHSRSISILRTSLVDHNVAIPVLRFLKHPDVDVQVAASAAICNLVTEVSPTREILAQHGVMTVLCEHAHSHTAALRLNALWALKHFVTAASPTVKRQCLEQLQSGWLVRLVCDDTEDEALFRSKHDLSSGADGRDDPDGDVEMDQNELTSSKSWIGRSGIPSDAEGKPAAWAIQAEARKAALRDVEANPQRRARNDDLAIQEQGLDLIRNLIPSSGASSIVELTSESTDMIDYLFLELGQDRFFDILAKKLQAKVLRGGPRRGSTAQGAGAPGESRILYPQAKIIEAVIYILVHIAASVPHHRQLVIAQPALLKLLGNHFSSREKEVREALCHLMSNLTWQDDENDARACGLRAHELKKLGMLSKLEGLEDDPELNVRERAKTAIWQMKQASSL</sequence>
<evidence type="ECO:0000313" key="8">
    <source>
        <dbReference type="Proteomes" id="UP000770015"/>
    </source>
</evidence>
<dbReference type="Gene3D" id="1.25.10.10">
    <property type="entry name" value="Leucine-rich Repeat Variant"/>
    <property type="match status" value="3"/>
</dbReference>
<dbReference type="GO" id="GO:0034657">
    <property type="term" value="C:GID complex"/>
    <property type="evidence" value="ECO:0007669"/>
    <property type="project" value="TreeGrafter"/>
</dbReference>
<dbReference type="SMART" id="SM00185">
    <property type="entry name" value="ARM"/>
    <property type="match status" value="5"/>
</dbReference>
<feature type="region of interest" description="Disordered" evidence="6">
    <location>
        <begin position="59"/>
        <end position="79"/>
    </location>
</feature>
<dbReference type="InterPro" id="IPR016024">
    <property type="entry name" value="ARM-type_fold"/>
</dbReference>
<keyword evidence="4" id="KW-0677">Repeat</keyword>
<dbReference type="OrthoDB" id="5559898at2759"/>
<dbReference type="GO" id="GO:0005737">
    <property type="term" value="C:cytoplasm"/>
    <property type="evidence" value="ECO:0007669"/>
    <property type="project" value="UniProtKB-SubCell"/>
</dbReference>
<evidence type="ECO:0000256" key="3">
    <source>
        <dbReference type="ARBA" id="ARBA00022490"/>
    </source>
</evidence>
<comment type="subcellular location">
    <subcellularLocation>
        <location evidence="2">Cytoplasm</location>
    </subcellularLocation>
    <subcellularLocation>
        <location evidence="1">Nucleus</location>
    </subcellularLocation>
</comment>
<accession>A0A9P8VCR2</accession>
<dbReference type="InterPro" id="IPR011989">
    <property type="entry name" value="ARM-like"/>
</dbReference>
<evidence type="ECO:0000256" key="1">
    <source>
        <dbReference type="ARBA" id="ARBA00004123"/>
    </source>
</evidence>
<dbReference type="PANTHER" id="PTHR15651">
    <property type="entry name" value="ARMADILLO REPEAT-CONTAINING PROTEIN 8"/>
    <property type="match status" value="1"/>
</dbReference>
<dbReference type="PANTHER" id="PTHR15651:SF7">
    <property type="entry name" value="ARMADILLO REPEAT-CONTAINING PROTEIN 8"/>
    <property type="match status" value="1"/>
</dbReference>
<proteinExistence type="predicted"/>
<feature type="region of interest" description="Disordered" evidence="6">
    <location>
        <begin position="758"/>
        <end position="802"/>
    </location>
</feature>
<dbReference type="SUPFAM" id="SSF48371">
    <property type="entry name" value="ARM repeat"/>
    <property type="match status" value="2"/>
</dbReference>
<dbReference type="GO" id="GO:0005634">
    <property type="term" value="C:nucleus"/>
    <property type="evidence" value="ECO:0007669"/>
    <property type="project" value="UniProtKB-SubCell"/>
</dbReference>
<keyword evidence="3" id="KW-0963">Cytoplasm</keyword>
<feature type="compositionally biased region" description="Basic and acidic residues" evidence="6">
    <location>
        <begin position="758"/>
        <end position="771"/>
    </location>
</feature>
<gene>
    <name evidence="7" type="ORF">F5X68DRAFT_151692</name>
</gene>